<evidence type="ECO:0000313" key="4">
    <source>
        <dbReference type="Proteomes" id="UP000823928"/>
    </source>
</evidence>
<feature type="transmembrane region" description="Helical" evidence="2">
    <location>
        <begin position="429"/>
        <end position="450"/>
    </location>
</feature>
<reference evidence="3" key="1">
    <citation type="submission" date="2020-10" db="EMBL/GenBank/DDBJ databases">
        <authorList>
            <person name="Gilroy R."/>
        </authorList>
    </citation>
    <scope>NUCLEOTIDE SEQUENCE</scope>
    <source>
        <strain evidence="3">6276</strain>
    </source>
</reference>
<evidence type="ECO:0000256" key="2">
    <source>
        <dbReference type="SAM" id="Phobius"/>
    </source>
</evidence>
<evidence type="ECO:0000256" key="1">
    <source>
        <dbReference type="SAM" id="Coils"/>
    </source>
</evidence>
<organism evidence="3 4">
    <name type="scientific">Candidatus Scatousia excrementigallinarum</name>
    <dbReference type="NCBI Taxonomy" id="2840935"/>
    <lineage>
        <taxon>Bacteria</taxon>
        <taxon>Candidatus Scatousia</taxon>
    </lineage>
</organism>
<comment type="caution">
    <text evidence="3">The sequence shown here is derived from an EMBL/GenBank/DDBJ whole genome shotgun (WGS) entry which is preliminary data.</text>
</comment>
<feature type="coiled-coil region" evidence="1">
    <location>
        <begin position="171"/>
        <end position="198"/>
    </location>
</feature>
<keyword evidence="2" id="KW-0472">Membrane</keyword>
<evidence type="ECO:0000313" key="3">
    <source>
        <dbReference type="EMBL" id="HIS37315.1"/>
    </source>
</evidence>
<proteinExistence type="predicted"/>
<protein>
    <submittedName>
        <fullName evidence="3">Uncharacterized protein</fullName>
    </submittedName>
</protein>
<name>A0A9D1F0I8_9BACT</name>
<reference evidence="3" key="2">
    <citation type="journal article" date="2021" name="PeerJ">
        <title>Extensive microbial diversity within the chicken gut microbiome revealed by metagenomics and culture.</title>
        <authorList>
            <person name="Gilroy R."/>
            <person name="Ravi A."/>
            <person name="Getino M."/>
            <person name="Pursley I."/>
            <person name="Horton D.L."/>
            <person name="Alikhan N.F."/>
            <person name="Baker D."/>
            <person name="Gharbi K."/>
            <person name="Hall N."/>
            <person name="Watson M."/>
            <person name="Adriaenssens E.M."/>
            <person name="Foster-Nyarko E."/>
            <person name="Jarju S."/>
            <person name="Secka A."/>
            <person name="Antonio M."/>
            <person name="Oren A."/>
            <person name="Chaudhuri R.R."/>
            <person name="La Ragione R."/>
            <person name="Hildebrand F."/>
            <person name="Pallen M.J."/>
        </authorList>
    </citation>
    <scope>NUCLEOTIDE SEQUENCE</scope>
    <source>
        <strain evidence="3">6276</strain>
    </source>
</reference>
<dbReference type="Proteomes" id="UP000823928">
    <property type="component" value="Unassembled WGS sequence"/>
</dbReference>
<keyword evidence="2" id="KW-0812">Transmembrane</keyword>
<keyword evidence="2" id="KW-1133">Transmembrane helix</keyword>
<dbReference type="EMBL" id="DVIU01000237">
    <property type="protein sequence ID" value="HIS37315.1"/>
    <property type="molecule type" value="Genomic_DNA"/>
</dbReference>
<dbReference type="AlphaFoldDB" id="A0A9D1F0I8"/>
<accession>A0A9D1F0I8</accession>
<gene>
    <name evidence="3" type="ORF">IAC10_11945</name>
</gene>
<keyword evidence="1" id="KW-0175">Coiled coil</keyword>
<sequence length="483" mass="54667">MKVEKINLTNYNSAPKMRVTKGLQPPNADSGNQNFTGGIPQADLVKDIQKLMPRSIRVTNKLADNMGEIQNILINAAGTGLIAPIFIKYNPLSKTDEDTRTYSAWRQPLSAVLAVATQVSMVAPFNNLIKWMSNVGKLPEPYNKTNFQDDTYIMKILKKTNPHLSPEQLDIAVEAEQNKQYNELLENLNKKNAIFIKQYKSGIKKMDDSTYKNLLIETIESMIKDDNKKLKNCGTTRQKREIRSEYLRSHNNFARDVLTDIDKNLKDINKLPESRDYLSNKIKALKSANADSELINMVDEVLQRAKIKPQDEQGEKALMNEMKNKVTKMLNHVNTYANVLSEQEVAKHVEDSVKNAQTALETSIDTLTNLKSNLSTSDMSIKEIQKNLEDVIKNNKITEDCSIKSSFAVKVIEKYKSDVENSIKGYKQFTGLIISLAVLPVSCYLLNWIYPIFMDALFPNLSNKKHDNEASALVAKAPKKEEV</sequence>